<dbReference type="InterPro" id="IPR045372">
    <property type="entry name" value="YidB"/>
</dbReference>
<feature type="region of interest" description="Disordered" evidence="1">
    <location>
        <begin position="190"/>
        <end position="288"/>
    </location>
</feature>
<sequence length="288" mass="29315">MADAGMGDFEQHLGAFRLRRRHLDFLQGLPGLDDGPGAHGVLSHGIRSRMGHPAGRRVKAFGRNAWPARALSPRQVEEMRAMSEFLSRLGGAALNDMKGTPLDRILNHLMGGQPGASGLQALVDRLRNAGLGDRVESWIGSGENRPVQPQELDRAFQGAEADSMAREAGMERPGLLALLSQVLPKLVDAMTPEGHLPKPGDDASAGAVPGQPDVPGSAVGMGAGGQMPRGGAAAAPLGGAGGGALHHAGQGAGAEAGMPRFGTGTTSDAAAPASGLLGPKSAGPDREG</sequence>
<comment type="caution">
    <text evidence="2">The sequence shown here is derived from an EMBL/GenBank/DDBJ whole genome shotgun (WGS) entry which is preliminary data.</text>
</comment>
<dbReference type="AlphaFoldDB" id="A0A4R5QMR0"/>
<evidence type="ECO:0000256" key="1">
    <source>
        <dbReference type="SAM" id="MobiDB-lite"/>
    </source>
</evidence>
<dbReference type="EMBL" id="SMSJ01000002">
    <property type="protein sequence ID" value="TDH64159.1"/>
    <property type="molecule type" value="Genomic_DNA"/>
</dbReference>
<dbReference type="Gene3D" id="1.10.10.690">
    <property type="entry name" value="YidB-like"/>
    <property type="match status" value="1"/>
</dbReference>
<organism evidence="2 3">
    <name type="scientific">Dankookia rubra</name>
    <dbReference type="NCBI Taxonomy" id="1442381"/>
    <lineage>
        <taxon>Bacteria</taxon>
        <taxon>Pseudomonadati</taxon>
        <taxon>Pseudomonadota</taxon>
        <taxon>Alphaproteobacteria</taxon>
        <taxon>Acetobacterales</taxon>
        <taxon>Roseomonadaceae</taxon>
        <taxon>Dankookia</taxon>
    </lineage>
</organism>
<dbReference type="OrthoDB" id="4235777at2"/>
<reference evidence="2 3" key="1">
    <citation type="journal article" date="2016" name="J. Microbiol.">
        <title>Dankookia rubra gen. nov., sp. nov., an alphaproteobacterium isolated from sediment of a shallow stream.</title>
        <authorList>
            <person name="Kim W.H."/>
            <person name="Kim D.H."/>
            <person name="Kang K."/>
            <person name="Ahn T.Y."/>
        </authorList>
    </citation>
    <scope>NUCLEOTIDE SEQUENCE [LARGE SCALE GENOMIC DNA]</scope>
    <source>
        <strain evidence="2 3">JCM30602</strain>
    </source>
</reference>
<evidence type="ECO:0000313" key="3">
    <source>
        <dbReference type="Proteomes" id="UP000295096"/>
    </source>
</evidence>
<gene>
    <name evidence="2" type="ORF">E2C06_02070</name>
</gene>
<accession>A0A4R5QMR0</accession>
<feature type="compositionally biased region" description="Gly residues" evidence="1">
    <location>
        <begin position="219"/>
        <end position="228"/>
    </location>
</feature>
<protein>
    <submittedName>
        <fullName evidence="2">DUF937 domain-containing protein</fullName>
    </submittedName>
</protein>
<keyword evidence="3" id="KW-1185">Reference proteome</keyword>
<dbReference type="Pfam" id="PF20159">
    <property type="entry name" value="YidB"/>
    <property type="match status" value="1"/>
</dbReference>
<evidence type="ECO:0000313" key="2">
    <source>
        <dbReference type="EMBL" id="TDH64159.1"/>
    </source>
</evidence>
<dbReference type="InterPro" id="IPR027405">
    <property type="entry name" value="YidB-like"/>
</dbReference>
<dbReference type="Proteomes" id="UP000295096">
    <property type="component" value="Unassembled WGS sequence"/>
</dbReference>
<dbReference type="SUPFAM" id="SSF140804">
    <property type="entry name" value="YidB-like"/>
    <property type="match status" value="1"/>
</dbReference>
<proteinExistence type="predicted"/>
<feature type="compositionally biased region" description="Gly residues" evidence="1">
    <location>
        <begin position="238"/>
        <end position="254"/>
    </location>
</feature>
<name>A0A4R5QMR0_9PROT</name>